<organism evidence="3 4">
    <name type="scientific">Dactylellina haptotyla (strain CBS 200.50)</name>
    <name type="common">Nematode-trapping fungus</name>
    <name type="synonym">Monacrosporium haptotylum</name>
    <dbReference type="NCBI Taxonomy" id="1284197"/>
    <lineage>
        <taxon>Eukaryota</taxon>
        <taxon>Fungi</taxon>
        <taxon>Dikarya</taxon>
        <taxon>Ascomycota</taxon>
        <taxon>Pezizomycotina</taxon>
        <taxon>Orbiliomycetes</taxon>
        <taxon>Orbiliales</taxon>
        <taxon>Orbiliaceae</taxon>
        <taxon>Dactylellina</taxon>
    </lineage>
</organism>
<dbReference type="InterPro" id="IPR056690">
    <property type="entry name" value="DUF7788"/>
</dbReference>
<name>S8C0J5_DACHA</name>
<evidence type="ECO:0008006" key="5">
    <source>
        <dbReference type="Google" id="ProtNLM"/>
    </source>
</evidence>
<sequence>MNSNFNIACTTQITTLPPLPELYNPNYLDILLPPPPSYDPVSSIKNSPSAPTNPMMSALEDTTNRVLTQNNAPAYRSTKDHLLDAFHRPTSSAKVAEFENIFTPAWQTDPEVTLRIIFYLRSIHEGKNDRKLFYRAWNWLYTHHPRTAIQNLKQLITGSCTRKAKEGDDRELPGMSHGYWKDLLNILCLAATDRLGTHDYFNLGNGRRVRVFKGIKSRKTRQGTRYEDLCKKLEDDKKFRALYITVARLFAEQLEQDKRIVSQIEATSDKDQKSQLQWKLSLAGKWAPTPGCAHDRITNITTAIAQLLHANRQSHSWSYPSALSKYAHVTPLVADQANILRSYFQRWFLTPIRKESKVPEPLMSAKRWDDIIYNRVSAVCMQNNSGRFYKYDYERFAKYMHDVTMGKKSIAGATLLPHEILMRLIDYDSELRELKPDERDIDKIQADFYKSQINVAVTQWRALVDRLKESGRIENAIAVCDVSGSMGTLSDYKNRKDPSPLFPAMAMSMLLAALAKPPFNSGFITFHQEPEFLKFSELKSMTENVKDLASAKWGGNTDLKKVFTKLLLPLAKQNNVKNEDMIKRLFIFSDMQFDYASTNKFMWETNYDAIASEYKAAGYDVPEIVYWDLGKFDTVEVHADRKGVAMMRGFSGSMMKVFLGEEEEEDVVMVDSGEEEDEDMVVVDKPKDEKDKFTPAGIMRKSVMKNCFDGLVVLD</sequence>
<accession>S8C0J5</accession>
<dbReference type="eggNOG" id="ENOG502QT1I">
    <property type="taxonomic scope" value="Eukaryota"/>
</dbReference>
<dbReference type="Pfam" id="PF11443">
    <property type="entry name" value="DUF2828"/>
    <property type="match status" value="2"/>
</dbReference>
<dbReference type="Proteomes" id="UP000015100">
    <property type="component" value="Unassembled WGS sequence"/>
</dbReference>
<dbReference type="OrthoDB" id="1149618at2759"/>
<dbReference type="PANTHER" id="PTHR31373">
    <property type="entry name" value="OS06G0652100 PROTEIN"/>
    <property type="match status" value="1"/>
</dbReference>
<dbReference type="InterPro" id="IPR058580">
    <property type="entry name" value="DUF2828"/>
</dbReference>
<dbReference type="InterPro" id="IPR011205">
    <property type="entry name" value="UCP015417_vWA"/>
</dbReference>
<reference evidence="3 4" key="1">
    <citation type="journal article" date="2013" name="PLoS Genet.">
        <title>Genomic mechanisms accounting for the adaptation to parasitism in nematode-trapping fungi.</title>
        <authorList>
            <person name="Meerupati T."/>
            <person name="Andersson K.M."/>
            <person name="Friman E."/>
            <person name="Kumar D."/>
            <person name="Tunlid A."/>
            <person name="Ahren D."/>
        </authorList>
    </citation>
    <scope>NUCLEOTIDE SEQUENCE [LARGE SCALE GENOMIC DNA]</scope>
    <source>
        <strain evidence="3 4">CBS 200.50</strain>
    </source>
</reference>
<dbReference type="Pfam" id="PF25043">
    <property type="entry name" value="DUF7788"/>
    <property type="match status" value="1"/>
</dbReference>
<dbReference type="OMA" id="HGVSHGY"/>
<feature type="domain" description="DUF7788" evidence="2">
    <location>
        <begin position="475"/>
        <end position="703"/>
    </location>
</feature>
<protein>
    <recommendedName>
        <fullName evidence="5">DUF2828 domain-containing protein</fullName>
    </recommendedName>
</protein>
<gene>
    <name evidence="3" type="ORF">H072_5008</name>
</gene>
<dbReference type="PANTHER" id="PTHR31373:SF27">
    <property type="entry name" value="TROVE DOMAIN-CONTAINING PROTEIN"/>
    <property type="match status" value="1"/>
</dbReference>
<dbReference type="HOGENOM" id="CLU_011744_0_0_1"/>
<dbReference type="EMBL" id="AQGS01000256">
    <property type="protein sequence ID" value="EPS41137.1"/>
    <property type="molecule type" value="Genomic_DNA"/>
</dbReference>
<dbReference type="AlphaFoldDB" id="S8C0J5"/>
<feature type="domain" description="DUF2828" evidence="1">
    <location>
        <begin position="68"/>
        <end position="200"/>
    </location>
</feature>
<evidence type="ECO:0000313" key="3">
    <source>
        <dbReference type="EMBL" id="EPS41137.1"/>
    </source>
</evidence>
<keyword evidence="4" id="KW-1185">Reference proteome</keyword>
<feature type="domain" description="DUF2828" evidence="1">
    <location>
        <begin position="213"/>
        <end position="473"/>
    </location>
</feature>
<evidence type="ECO:0000259" key="2">
    <source>
        <dbReference type="Pfam" id="PF25043"/>
    </source>
</evidence>
<evidence type="ECO:0000313" key="4">
    <source>
        <dbReference type="Proteomes" id="UP000015100"/>
    </source>
</evidence>
<proteinExistence type="predicted"/>
<dbReference type="InterPro" id="IPR036465">
    <property type="entry name" value="vWFA_dom_sf"/>
</dbReference>
<comment type="caution">
    <text evidence="3">The sequence shown here is derived from an EMBL/GenBank/DDBJ whole genome shotgun (WGS) entry which is preliminary data.</text>
</comment>
<evidence type="ECO:0000259" key="1">
    <source>
        <dbReference type="Pfam" id="PF11443"/>
    </source>
</evidence>
<dbReference type="Gene3D" id="3.40.50.410">
    <property type="entry name" value="von Willebrand factor, type A domain"/>
    <property type="match status" value="1"/>
</dbReference>
<reference evidence="4" key="2">
    <citation type="submission" date="2013-04" db="EMBL/GenBank/DDBJ databases">
        <title>Genomic mechanisms accounting for the adaptation to parasitism in nematode-trapping fungi.</title>
        <authorList>
            <person name="Ahren D.G."/>
        </authorList>
    </citation>
    <scope>NUCLEOTIDE SEQUENCE [LARGE SCALE GENOMIC DNA]</scope>
    <source>
        <strain evidence="4">CBS 200.50</strain>
    </source>
</reference>
<dbReference type="SUPFAM" id="SSF53300">
    <property type="entry name" value="vWA-like"/>
    <property type="match status" value="1"/>
</dbReference>
<dbReference type="PIRSF" id="PIRSF015417">
    <property type="entry name" value="T31B5_30_vWA"/>
    <property type="match status" value="1"/>
</dbReference>